<dbReference type="InterPro" id="IPR017809">
    <property type="entry name" value="EgtA_Actinobacteria"/>
</dbReference>
<comment type="similarity">
    <text evidence="5">Belongs to the glutamate--cysteine ligase type 2 family. EgtA subfamily.</text>
</comment>
<proteinExistence type="inferred from homology"/>
<comment type="pathway">
    <text evidence="5">Amino-acid biosynthesis; ergothioneine biosynthesis.</text>
</comment>
<name>A0ABN3U189_9ACTN</name>
<dbReference type="InterPro" id="IPR035434">
    <property type="entry name" value="GCL_bact_plant"/>
</dbReference>
<dbReference type="EMBL" id="BAAATZ010000006">
    <property type="protein sequence ID" value="GAA2722242.1"/>
    <property type="molecule type" value="Genomic_DNA"/>
</dbReference>
<dbReference type="InterPro" id="IPR014746">
    <property type="entry name" value="Gln_synth/guanido_kin_cat_dom"/>
</dbReference>
<keyword evidence="3 5" id="KW-0067">ATP-binding</keyword>
<reference evidence="6 7" key="1">
    <citation type="journal article" date="2019" name="Int. J. Syst. Evol. Microbiol.">
        <title>The Global Catalogue of Microorganisms (GCM) 10K type strain sequencing project: providing services to taxonomists for standard genome sequencing and annotation.</title>
        <authorList>
            <consortium name="The Broad Institute Genomics Platform"/>
            <consortium name="The Broad Institute Genome Sequencing Center for Infectious Disease"/>
            <person name="Wu L."/>
            <person name="Ma J."/>
        </authorList>
    </citation>
    <scope>NUCLEOTIDE SEQUENCE [LARGE SCALE GENOMIC DNA]</scope>
    <source>
        <strain evidence="6 7">JCM 8201</strain>
    </source>
</reference>
<keyword evidence="7" id="KW-1185">Reference proteome</keyword>
<dbReference type="SUPFAM" id="SSF55931">
    <property type="entry name" value="Glutamine synthetase/guanido kinase"/>
    <property type="match status" value="1"/>
</dbReference>
<dbReference type="PANTHER" id="PTHR34378:SF1">
    <property type="entry name" value="GLUTAMATE--CYSTEINE LIGASE, CHLOROPLASTIC"/>
    <property type="match status" value="1"/>
</dbReference>
<evidence type="ECO:0000256" key="1">
    <source>
        <dbReference type="ARBA" id="ARBA00022598"/>
    </source>
</evidence>
<comment type="function">
    <text evidence="5">Catalyzes the synthesis of gamma-glutamylcysteine (gamma-GC). This compound is used as substrate for the biosynthesis of the low-molecular thiol compound ergothioneine.</text>
</comment>
<dbReference type="NCBIfam" id="TIGR03444">
    <property type="entry name" value="EgtA_Cys_ligase"/>
    <property type="match status" value="1"/>
</dbReference>
<comment type="catalytic activity">
    <reaction evidence="4 5">
        <text>L-cysteine + L-glutamate + ATP = gamma-L-glutamyl-L-cysteine + ADP + phosphate + H(+)</text>
        <dbReference type="Rhea" id="RHEA:13285"/>
        <dbReference type="ChEBI" id="CHEBI:15378"/>
        <dbReference type="ChEBI" id="CHEBI:29985"/>
        <dbReference type="ChEBI" id="CHEBI:30616"/>
        <dbReference type="ChEBI" id="CHEBI:35235"/>
        <dbReference type="ChEBI" id="CHEBI:43474"/>
        <dbReference type="ChEBI" id="CHEBI:58173"/>
        <dbReference type="ChEBI" id="CHEBI:456216"/>
        <dbReference type="EC" id="6.3.2.2"/>
    </reaction>
</comment>
<dbReference type="GO" id="GO:0016874">
    <property type="term" value="F:ligase activity"/>
    <property type="evidence" value="ECO:0007669"/>
    <property type="project" value="UniProtKB-KW"/>
</dbReference>
<keyword evidence="2 5" id="KW-0547">Nucleotide-binding</keyword>
<dbReference type="RefSeq" id="WP_344449409.1">
    <property type="nucleotide sequence ID" value="NZ_BAAATZ010000006.1"/>
</dbReference>
<dbReference type="Pfam" id="PF04107">
    <property type="entry name" value="GCS2"/>
    <property type="match status" value="1"/>
</dbReference>
<evidence type="ECO:0000256" key="4">
    <source>
        <dbReference type="ARBA" id="ARBA00048819"/>
    </source>
</evidence>
<evidence type="ECO:0000313" key="7">
    <source>
        <dbReference type="Proteomes" id="UP001501842"/>
    </source>
</evidence>
<comment type="caution">
    <text evidence="6">The sequence shown here is derived from an EMBL/GenBank/DDBJ whole genome shotgun (WGS) entry which is preliminary data.</text>
</comment>
<evidence type="ECO:0000256" key="5">
    <source>
        <dbReference type="HAMAP-Rule" id="MF_02034"/>
    </source>
</evidence>
<dbReference type="PANTHER" id="PTHR34378">
    <property type="entry name" value="GLUTAMATE--CYSTEINE LIGASE, CHLOROPLASTIC"/>
    <property type="match status" value="1"/>
</dbReference>
<dbReference type="Proteomes" id="UP001501842">
    <property type="component" value="Unassembled WGS sequence"/>
</dbReference>
<sequence length="373" mass="41084">MSLTEDEVREHVRGVCFKKGPPRLVGIETEWLVVDEARPGEPVPLGRLREPLTRRALPGGSKVTFEPGGQLELSSVALPGAEAVCGALAADLAEVRRRVPGIELVGAGVDPVRPSRMQLDELRYRCMSRYFGDLTMMCSTASVQVCLDIGTREQAARRWRLAHLLGPVLIAAFANSPVHRGRRTGWKSTRQAVWARLDPTRTTAPVGDDPEEAWAGYALDAKVMLIRGESWIVNPGVTFREWMRTGEPVLDDFAYHLSTLFPPVRPQGWLELRMIDALPEPYWRVPVAVAAALLDRVPDAAEAAAEPVGGHWVRAARDGLRDPALAKAALACFEAACSVLTGEMKSLTEQYAERYVARGLCPADDIEEYAWTR</sequence>
<evidence type="ECO:0000256" key="3">
    <source>
        <dbReference type="ARBA" id="ARBA00022840"/>
    </source>
</evidence>
<dbReference type="EC" id="6.3.2.2" evidence="5"/>
<gene>
    <name evidence="5 6" type="primary">egtA</name>
    <name evidence="6" type="ORF">GCM10010439_14320</name>
</gene>
<dbReference type="Gene3D" id="3.30.590.20">
    <property type="match status" value="1"/>
</dbReference>
<evidence type="ECO:0000256" key="2">
    <source>
        <dbReference type="ARBA" id="ARBA00022741"/>
    </source>
</evidence>
<accession>A0ABN3U189</accession>
<keyword evidence="1 5" id="KW-0436">Ligase</keyword>
<evidence type="ECO:0000313" key="6">
    <source>
        <dbReference type="EMBL" id="GAA2722242.1"/>
    </source>
</evidence>
<dbReference type="InterPro" id="IPR006336">
    <property type="entry name" value="GCS2"/>
</dbReference>
<protein>
    <recommendedName>
        <fullName evidence="5">Glutamate--cysteine ligase EgtA</fullName>
        <ecNumber evidence="5">6.3.2.2</ecNumber>
    </recommendedName>
    <alternativeName>
        <fullName evidence="5">Gamma-glutamylcysteine synthase</fullName>
        <shortName evidence="5">GCS</shortName>
        <shortName evidence="5">Gamma-ECS</shortName>
    </alternativeName>
</protein>
<organism evidence="6 7">
    <name type="scientific">Actinocorallia aurantiaca</name>
    <dbReference type="NCBI Taxonomy" id="46204"/>
    <lineage>
        <taxon>Bacteria</taxon>
        <taxon>Bacillati</taxon>
        <taxon>Actinomycetota</taxon>
        <taxon>Actinomycetes</taxon>
        <taxon>Streptosporangiales</taxon>
        <taxon>Thermomonosporaceae</taxon>
        <taxon>Actinocorallia</taxon>
    </lineage>
</organism>
<dbReference type="HAMAP" id="MF_02034">
    <property type="entry name" value="EgtA"/>
    <property type="match status" value="1"/>
</dbReference>